<proteinExistence type="predicted"/>
<name>A1T0N9_PSYIN</name>
<evidence type="ECO:0000313" key="1">
    <source>
        <dbReference type="EMBL" id="ABM05304.1"/>
    </source>
</evidence>
<dbReference type="eggNOG" id="COG0572">
    <property type="taxonomic scope" value="Bacteria"/>
</dbReference>
<dbReference type="InterPro" id="IPR027417">
    <property type="entry name" value="P-loop_NTPase"/>
</dbReference>
<keyword evidence="1" id="KW-0418">Kinase</keyword>
<keyword evidence="2" id="KW-1185">Reference proteome</keyword>
<dbReference type="AlphaFoldDB" id="A1T0N9"/>
<keyword evidence="1" id="KW-0808">Transferase</keyword>
<protein>
    <submittedName>
        <fullName evidence="1">Predicted uridine kinase</fullName>
    </submittedName>
</protein>
<dbReference type="SUPFAM" id="SSF52540">
    <property type="entry name" value="P-loop containing nucleoside triphosphate hydrolases"/>
    <property type="match status" value="1"/>
</dbReference>
<accession>A1T0N9</accession>
<dbReference type="RefSeq" id="WP_011771852.1">
    <property type="nucleotide sequence ID" value="NC_008709.1"/>
</dbReference>
<dbReference type="Proteomes" id="UP000000639">
    <property type="component" value="Chromosome"/>
</dbReference>
<sequence length="219" mass="24748">MKTIFNSAAQLKAALLDRYNKNESTKAPIIAISGIEGGGKRALSEKIANALTLEGVRVAVIHTDDWEAAENVRFNVMSSPEEYYLNAYRFDEMFEQLILPLKLFGSIKTSVTLEDVLNPRTVEYNFQNVEIIIIEGVYLLQEAYLDLYDYTCWVVSDYDAAFARLVGQSNVEQSQHALVNLFELLIKPAEQYHISTDNPEGNAKSIYVEQESGENKNYS</sequence>
<dbReference type="EMBL" id="CP000510">
    <property type="protein sequence ID" value="ABM05304.1"/>
    <property type="molecule type" value="Genomic_DNA"/>
</dbReference>
<dbReference type="OrthoDB" id="572586at2"/>
<reference evidence="1" key="1">
    <citation type="submission" date="2007-01" db="EMBL/GenBank/DDBJ databases">
        <title>Complete sequence of Psychromonas ingrahamii 37.</title>
        <authorList>
            <consortium name="US DOE Joint Genome Institute"/>
            <person name="Copeland A."/>
            <person name="Lucas S."/>
            <person name="Lapidus A."/>
            <person name="Barry K."/>
            <person name="Detter J.C."/>
            <person name="Glavina del Rio T."/>
            <person name="Hammon N."/>
            <person name="Israni S."/>
            <person name="Dalin E."/>
            <person name="Tice H."/>
            <person name="Pitluck S."/>
            <person name="Thompson L.S."/>
            <person name="Brettin T."/>
            <person name="Bruce D."/>
            <person name="Han C."/>
            <person name="Tapia R."/>
            <person name="Schmutz J."/>
            <person name="Larimer F."/>
            <person name="Land M."/>
            <person name="Hauser L."/>
            <person name="Kyrpides N."/>
            <person name="Ivanova N."/>
            <person name="Staley J."/>
            <person name="Richardson P."/>
        </authorList>
    </citation>
    <scope>NUCLEOTIDE SEQUENCE [LARGE SCALE GENOMIC DNA]</scope>
    <source>
        <strain evidence="1">37</strain>
    </source>
</reference>
<evidence type="ECO:0000313" key="2">
    <source>
        <dbReference type="Proteomes" id="UP000000639"/>
    </source>
</evidence>
<organism evidence="1 2">
    <name type="scientific">Psychromonas ingrahamii (strain DSM 17664 / CCUG 51855 / 37)</name>
    <dbReference type="NCBI Taxonomy" id="357804"/>
    <lineage>
        <taxon>Bacteria</taxon>
        <taxon>Pseudomonadati</taxon>
        <taxon>Pseudomonadota</taxon>
        <taxon>Gammaproteobacteria</taxon>
        <taxon>Alteromonadales</taxon>
        <taxon>Psychromonadaceae</taxon>
        <taxon>Psychromonas</taxon>
    </lineage>
</organism>
<dbReference type="STRING" id="357804.Ping_3621"/>
<dbReference type="KEGG" id="pin:Ping_3621"/>
<dbReference type="HOGENOM" id="CLU_090613_1_0_6"/>
<gene>
    <name evidence="1" type="ordered locus">Ping_3621</name>
</gene>
<dbReference type="Gene3D" id="3.40.50.300">
    <property type="entry name" value="P-loop containing nucleotide triphosphate hydrolases"/>
    <property type="match status" value="1"/>
</dbReference>
<dbReference type="GO" id="GO:0016301">
    <property type="term" value="F:kinase activity"/>
    <property type="evidence" value="ECO:0007669"/>
    <property type="project" value="UniProtKB-KW"/>
</dbReference>